<protein>
    <submittedName>
        <fullName evidence="1">Uncharacterized protein</fullName>
    </submittedName>
</protein>
<dbReference type="EMBL" id="CP022605">
    <property type="protein sequence ID" value="ASV87956.1"/>
    <property type="molecule type" value="Genomic_DNA"/>
</dbReference>
<sequence>MTTIWIMMFNNGNKKGLRLKKPGIVLCDDFKNCNTRMLLKSLWFGSFSLTSEKPF</sequence>
<keyword evidence="1" id="KW-0614">Plasmid</keyword>
<dbReference type="Proteomes" id="UP000215256">
    <property type="component" value="Plasmid unnamed1"/>
</dbReference>
<accession>A0A248UMU8</accession>
<organism evidence="1 2">
    <name type="scientific">Ochrobactrum quorumnocens</name>
    <dbReference type="NCBI Taxonomy" id="271865"/>
    <lineage>
        <taxon>Bacteria</taxon>
        <taxon>Pseudomonadati</taxon>
        <taxon>Pseudomonadota</taxon>
        <taxon>Alphaproteobacteria</taxon>
        <taxon>Hyphomicrobiales</taxon>
        <taxon>Brucellaceae</taxon>
        <taxon>Brucella/Ochrobactrum group</taxon>
        <taxon>Ochrobactrum</taxon>
    </lineage>
</organism>
<gene>
    <name evidence="1" type="ORF">CES85_3358</name>
</gene>
<evidence type="ECO:0000313" key="2">
    <source>
        <dbReference type="Proteomes" id="UP000215256"/>
    </source>
</evidence>
<dbReference type="AlphaFoldDB" id="A0A248UMU8"/>
<dbReference type="KEGG" id="och:CES85_3358"/>
<reference evidence="1 2" key="1">
    <citation type="submission" date="2017-07" db="EMBL/GenBank/DDBJ databases">
        <title>Phylogenetic study on the rhizospheric bacterium Ochrobactrum sp. A44.</title>
        <authorList>
            <person name="Krzyzanowska D.M."/>
            <person name="Ossowicki A."/>
            <person name="Rajewska M."/>
            <person name="Maciag T."/>
            <person name="Kaczynski Z."/>
            <person name="Czerwicka M."/>
            <person name="Jafra S."/>
        </authorList>
    </citation>
    <scope>NUCLEOTIDE SEQUENCE [LARGE SCALE GENOMIC DNA]</scope>
    <source>
        <strain evidence="1 2">A44</strain>
        <plasmid evidence="1 2">unnamed1</plasmid>
    </source>
</reference>
<proteinExistence type="predicted"/>
<evidence type="ECO:0000313" key="1">
    <source>
        <dbReference type="EMBL" id="ASV87956.1"/>
    </source>
</evidence>
<geneLocation type="plasmid" evidence="1 2">
    <name>unnamed1</name>
</geneLocation>
<name>A0A248UMU8_9HYPH</name>